<name>A0A913WU82_EXADI</name>
<dbReference type="Proteomes" id="UP000887567">
    <property type="component" value="Unplaced"/>
</dbReference>
<comment type="subcellular location">
    <subcellularLocation>
        <location evidence="2">Cell membrane</location>
        <topology evidence="2">Multi-pass membrane protein</topology>
    </subcellularLocation>
    <subcellularLocation>
        <location evidence="1">Endoplasmic reticulum membrane</location>
        <topology evidence="1">Multi-pass membrane protein</topology>
    </subcellularLocation>
</comment>
<keyword evidence="6" id="KW-0256">Endoplasmic reticulum</keyword>
<dbReference type="InterPro" id="IPR037185">
    <property type="entry name" value="EmrE-like"/>
</dbReference>
<dbReference type="Pfam" id="PF00892">
    <property type="entry name" value="EamA"/>
    <property type="match status" value="1"/>
</dbReference>
<dbReference type="PROSITE" id="PS51257">
    <property type="entry name" value="PROKAR_LIPOPROTEIN"/>
    <property type="match status" value="1"/>
</dbReference>
<evidence type="ECO:0000256" key="6">
    <source>
        <dbReference type="ARBA" id="ARBA00022824"/>
    </source>
</evidence>
<feature type="transmembrane region" description="Helical" evidence="14">
    <location>
        <begin position="47"/>
        <end position="67"/>
    </location>
</feature>
<dbReference type="Gene3D" id="1.10.3730.20">
    <property type="match status" value="1"/>
</dbReference>
<keyword evidence="7 14" id="KW-1133">Transmembrane helix</keyword>
<evidence type="ECO:0000259" key="15">
    <source>
        <dbReference type="Pfam" id="PF00892"/>
    </source>
</evidence>
<feature type="transmembrane region" description="Helical" evidence="14">
    <location>
        <begin position="285"/>
        <end position="303"/>
    </location>
</feature>
<keyword evidence="3" id="KW-1003">Cell membrane</keyword>
<evidence type="ECO:0000256" key="13">
    <source>
        <dbReference type="ARBA" id="ARBA00082789"/>
    </source>
</evidence>
<keyword evidence="5" id="KW-0677">Repeat</keyword>
<evidence type="ECO:0000256" key="11">
    <source>
        <dbReference type="ARBA" id="ARBA00064541"/>
    </source>
</evidence>
<dbReference type="AlphaFoldDB" id="A0A913WU82"/>
<evidence type="ECO:0000256" key="2">
    <source>
        <dbReference type="ARBA" id="ARBA00004651"/>
    </source>
</evidence>
<dbReference type="OrthoDB" id="306876at2759"/>
<dbReference type="InterPro" id="IPR000620">
    <property type="entry name" value="EamA_dom"/>
</dbReference>
<evidence type="ECO:0000256" key="7">
    <source>
        <dbReference type="ARBA" id="ARBA00022989"/>
    </source>
</evidence>
<evidence type="ECO:0000256" key="4">
    <source>
        <dbReference type="ARBA" id="ARBA00022692"/>
    </source>
</evidence>
<feature type="transmembrane region" description="Helical" evidence="14">
    <location>
        <begin position="130"/>
        <end position="148"/>
    </location>
</feature>
<organism evidence="16 17">
    <name type="scientific">Exaiptasia diaphana</name>
    <name type="common">Tropical sea anemone</name>
    <name type="synonym">Aiptasia pulchella</name>
    <dbReference type="NCBI Taxonomy" id="2652724"/>
    <lineage>
        <taxon>Eukaryota</taxon>
        <taxon>Metazoa</taxon>
        <taxon>Cnidaria</taxon>
        <taxon>Anthozoa</taxon>
        <taxon>Hexacorallia</taxon>
        <taxon>Actiniaria</taxon>
        <taxon>Aiptasiidae</taxon>
        <taxon>Exaiptasia</taxon>
    </lineage>
</organism>
<evidence type="ECO:0000256" key="8">
    <source>
        <dbReference type="ARBA" id="ARBA00023136"/>
    </source>
</evidence>
<evidence type="ECO:0000256" key="14">
    <source>
        <dbReference type="SAM" id="Phobius"/>
    </source>
</evidence>
<evidence type="ECO:0000256" key="10">
    <source>
        <dbReference type="ARBA" id="ARBA00061618"/>
    </source>
</evidence>
<dbReference type="GO" id="GO:0005886">
    <property type="term" value="C:plasma membrane"/>
    <property type="evidence" value="ECO:0007669"/>
    <property type="project" value="UniProtKB-SubCell"/>
</dbReference>
<dbReference type="SUPFAM" id="SSF103481">
    <property type="entry name" value="Multidrug resistance efflux transporter EmrE"/>
    <property type="match status" value="2"/>
</dbReference>
<dbReference type="FunFam" id="1.10.3730.20:FF:000026">
    <property type="entry name" value="Solute carrier family 35, member G1"/>
    <property type="match status" value="1"/>
</dbReference>
<comment type="subunit">
    <text evidence="11">Interacts with STIM1; stimulated by depletion of intracellular calcium. Interacts with ORAI1. Interacts with the plasma membrane calcium-transporting ATPases ATP2B1 and ATP2B4. Interacts with ATP1A1, ATP2A2, KPNB1 and XPO1.</text>
</comment>
<keyword evidence="8 14" id="KW-0472">Membrane</keyword>
<feature type="transmembrane region" description="Helical" evidence="14">
    <location>
        <begin position="200"/>
        <end position="225"/>
    </location>
</feature>
<feature type="transmembrane region" description="Helical" evidence="14">
    <location>
        <begin position="12"/>
        <end position="35"/>
    </location>
</feature>
<protein>
    <recommendedName>
        <fullName evidence="12">Solute carrier family 35 member G1</fullName>
    </recommendedName>
    <alternativeName>
        <fullName evidence="13">Transmembrane protein 20</fullName>
    </alternativeName>
</protein>
<evidence type="ECO:0000256" key="3">
    <source>
        <dbReference type="ARBA" id="ARBA00022475"/>
    </source>
</evidence>
<dbReference type="RefSeq" id="XP_020894202.1">
    <property type="nucleotide sequence ID" value="XM_021038543.2"/>
</dbReference>
<dbReference type="KEGG" id="epa:110233270"/>
<keyword evidence="17" id="KW-1185">Reference proteome</keyword>
<dbReference type="EnsemblMetazoa" id="XM_021038543.2">
    <property type="protein sequence ID" value="XP_020894202.1"/>
    <property type="gene ID" value="LOC110233270"/>
</dbReference>
<evidence type="ECO:0000256" key="12">
    <source>
        <dbReference type="ARBA" id="ARBA00074441"/>
    </source>
</evidence>
<evidence type="ECO:0000256" key="5">
    <source>
        <dbReference type="ARBA" id="ARBA00022737"/>
    </source>
</evidence>
<evidence type="ECO:0000256" key="9">
    <source>
        <dbReference type="ARBA" id="ARBA00059734"/>
    </source>
</evidence>
<feature type="transmembrane region" description="Helical" evidence="14">
    <location>
        <begin position="102"/>
        <end position="123"/>
    </location>
</feature>
<evidence type="ECO:0000313" key="17">
    <source>
        <dbReference type="Proteomes" id="UP000887567"/>
    </source>
</evidence>
<proteinExistence type="inferred from homology"/>
<keyword evidence="4 14" id="KW-0812">Transmembrane</keyword>
<comment type="function">
    <text evidence="9">May play a role in intracellular calcium sensing and homeostasis. May act as a negative regulator of plasma membrane calcium-transporting ATPases preventing calcium efflux from the cell.</text>
</comment>
<reference evidence="16" key="1">
    <citation type="submission" date="2022-11" db="UniProtKB">
        <authorList>
            <consortium name="EnsemblMetazoa"/>
        </authorList>
    </citation>
    <scope>IDENTIFICATION</scope>
</reference>
<evidence type="ECO:0000256" key="1">
    <source>
        <dbReference type="ARBA" id="ARBA00004477"/>
    </source>
</evidence>
<dbReference type="GeneID" id="110233270"/>
<dbReference type="PANTHER" id="PTHR22911:SF6">
    <property type="entry name" value="SOLUTE CARRIER FAMILY 35 MEMBER G1"/>
    <property type="match status" value="1"/>
</dbReference>
<feature type="domain" description="EamA" evidence="15">
    <location>
        <begin position="16"/>
        <end position="147"/>
    </location>
</feature>
<accession>A0A913WU82</accession>
<sequence>MEDETSRRNISFNQILGPLLAALSCFFFAISSLFVKLLGEIPPQEVVFFRCLVQFVFLLPPLIYARVPIFGDVHHLPCLFIRALAGTFALCCQFYAFQHMPLADATVIVFSSPIFTGILAYFILGESWGLFNFLGTTLCFIGIILIARPTFMFPREVDPSFNGDWQQATASLVALTGAILTSIALISLRKLAAISYLVPVLYVAMAGVILTAAGVLVTGSFQSVLCGSSHQWLLLIIGLCGIAGQSLLTKSLQLEQAGIIALVRTLDIVFAFVLQLVFLDYQASVYSLIGAALIITCNVLVILNKWMSVSKPNGEQSIIASLRVKVNECKCFFLKGKRNN</sequence>
<dbReference type="OMA" id="YITWRES"/>
<feature type="transmembrane region" description="Helical" evidence="14">
    <location>
        <begin position="79"/>
        <end position="96"/>
    </location>
</feature>
<evidence type="ECO:0000313" key="16">
    <source>
        <dbReference type="EnsemblMetazoa" id="XP_020894202.1"/>
    </source>
</evidence>
<feature type="transmembrane region" description="Helical" evidence="14">
    <location>
        <begin position="168"/>
        <end position="188"/>
    </location>
</feature>
<comment type="similarity">
    <text evidence="10">Belongs to the TMEM20 family.</text>
</comment>
<dbReference type="GO" id="GO:0005789">
    <property type="term" value="C:endoplasmic reticulum membrane"/>
    <property type="evidence" value="ECO:0007669"/>
    <property type="project" value="UniProtKB-SubCell"/>
</dbReference>
<feature type="transmembrane region" description="Helical" evidence="14">
    <location>
        <begin position="231"/>
        <end position="249"/>
    </location>
</feature>
<dbReference type="PANTHER" id="PTHR22911">
    <property type="entry name" value="ACYL-MALONYL CONDENSING ENZYME-RELATED"/>
    <property type="match status" value="1"/>
</dbReference>
<feature type="transmembrane region" description="Helical" evidence="14">
    <location>
        <begin position="261"/>
        <end position="279"/>
    </location>
</feature>